<evidence type="ECO:0000313" key="1">
    <source>
        <dbReference type="EMBL" id="KAJ8106630.1"/>
    </source>
</evidence>
<protein>
    <submittedName>
        <fullName evidence="1">Uncharacterized protein</fullName>
    </submittedName>
</protein>
<dbReference type="EMBL" id="JAPHNI010001114">
    <property type="protein sequence ID" value="KAJ8106630.1"/>
    <property type="molecule type" value="Genomic_DNA"/>
</dbReference>
<gene>
    <name evidence="1" type="ORF">OPT61_g9409</name>
</gene>
<name>A0ACC2HUH2_9PLEO</name>
<proteinExistence type="predicted"/>
<accession>A0ACC2HUH2</accession>
<keyword evidence="2" id="KW-1185">Reference proteome</keyword>
<evidence type="ECO:0000313" key="2">
    <source>
        <dbReference type="Proteomes" id="UP001153331"/>
    </source>
</evidence>
<reference evidence="1" key="1">
    <citation type="submission" date="2022-11" db="EMBL/GenBank/DDBJ databases">
        <title>Genome Sequence of Boeremia exigua.</title>
        <authorList>
            <person name="Buettner E."/>
        </authorList>
    </citation>
    <scope>NUCLEOTIDE SEQUENCE</scope>
    <source>
        <strain evidence="1">CU02</strain>
    </source>
</reference>
<organism evidence="1 2">
    <name type="scientific">Boeremia exigua</name>
    <dbReference type="NCBI Taxonomy" id="749465"/>
    <lineage>
        <taxon>Eukaryota</taxon>
        <taxon>Fungi</taxon>
        <taxon>Dikarya</taxon>
        <taxon>Ascomycota</taxon>
        <taxon>Pezizomycotina</taxon>
        <taxon>Dothideomycetes</taxon>
        <taxon>Pleosporomycetidae</taxon>
        <taxon>Pleosporales</taxon>
        <taxon>Pleosporineae</taxon>
        <taxon>Didymellaceae</taxon>
        <taxon>Boeremia</taxon>
    </lineage>
</organism>
<sequence>MAQRSATLLVSNEADVQLAISSIKSHQIQSNCRAAAVYNISERTIRRRRAGKLARRDCQPNIKKLTQLEEEVIIKYILDLDLRGFAPTYAAVRSMANKLLAARGAGQVRQKWPANFVKRTDSLKTRFSQAICNEDVYNFNEAGFIMGKITTQFVVTGLERRGRPKTIQPSDREWVTVIAAINAAGWSVPPFLIFAGKYHLSAWYKEEEIPRDWAIAVSNNSWTNNKLGVD</sequence>
<dbReference type="Proteomes" id="UP001153331">
    <property type="component" value="Unassembled WGS sequence"/>
</dbReference>
<comment type="caution">
    <text evidence="1">The sequence shown here is derived from an EMBL/GenBank/DDBJ whole genome shotgun (WGS) entry which is preliminary data.</text>
</comment>